<dbReference type="GO" id="GO:0004356">
    <property type="term" value="F:glutamine synthetase activity"/>
    <property type="evidence" value="ECO:0007669"/>
    <property type="project" value="InterPro"/>
</dbReference>
<feature type="domain" description="GS catalytic" evidence="9">
    <location>
        <begin position="132"/>
        <end position="467"/>
    </location>
</feature>
<sequence>MSTADTQSAPRTAVETVDVSGWQDFLNRNAQVGHIDLLIADMNGVLRGKRIERDSLGKVFKNGVFLPGSVFALDIKGDTVEETGIGLEQGDFDCRCRPIPSSLTTVPWKNGRSAQLLMTMFDREDQPFFADPRQVLVKTLGQVESLGLTAVTAVEMEFYLVDKQRENGIPQPPVSAITGERDQDTQVYSMDSLDAYADFLAAVIAAAREQGLPADSIIAEYAPGQFEVNLHHVDNPVLACDQAILLKRVIRQVAAAQGMEATFMAKPYGEQAGSGMHVHISLLDQQGNNILINDDGSVSQALEHVVGGMLALMEESMALLAPNVNSYRRFRPEFYTPMAGTWGYDNRSTALRIPAGDPENTRVEYRVPGADANPYLVMAVILASVHYGLEQKIVPPPATSGNATKAHPPSLPDNLRDALRLLEGSDTLKAYLGGDFVALYHALRAKELANFERTVSQLEYELLLKTV</sequence>
<dbReference type="PANTHER" id="PTHR43785:SF12">
    <property type="entry name" value="TYPE-1 GLUTAMINE SYNTHETASE 2"/>
    <property type="match status" value="1"/>
</dbReference>
<dbReference type="PROSITE" id="PS51987">
    <property type="entry name" value="GS_CATALYTIC"/>
    <property type="match status" value="1"/>
</dbReference>
<evidence type="ECO:0000256" key="6">
    <source>
        <dbReference type="PROSITE-ProRule" id="PRU01330"/>
    </source>
</evidence>
<proteinExistence type="inferred from homology"/>
<name>A0A1X7AR65_9GAMM</name>
<keyword evidence="3" id="KW-0547">Nucleotide-binding</keyword>
<dbReference type="AlphaFoldDB" id="A0A1X7AR65"/>
<dbReference type="Gene3D" id="3.10.20.70">
    <property type="entry name" value="Glutamine synthetase, N-terminal domain"/>
    <property type="match status" value="1"/>
</dbReference>
<evidence type="ECO:0000256" key="1">
    <source>
        <dbReference type="ARBA" id="ARBA00001946"/>
    </source>
</evidence>
<dbReference type="InterPro" id="IPR014746">
    <property type="entry name" value="Gln_synth/guanido_kin_cat_dom"/>
</dbReference>
<comment type="cofactor">
    <cofactor evidence="1">
        <name>Mg(2+)</name>
        <dbReference type="ChEBI" id="CHEBI:18420"/>
    </cofactor>
</comment>
<dbReference type="GO" id="GO:0005524">
    <property type="term" value="F:ATP binding"/>
    <property type="evidence" value="ECO:0007669"/>
    <property type="project" value="UniProtKB-KW"/>
</dbReference>
<dbReference type="GO" id="GO:0006598">
    <property type="term" value="P:polyamine catabolic process"/>
    <property type="evidence" value="ECO:0007669"/>
    <property type="project" value="TreeGrafter"/>
</dbReference>
<evidence type="ECO:0000256" key="3">
    <source>
        <dbReference type="ARBA" id="ARBA00022741"/>
    </source>
</evidence>
<dbReference type="EC" id="6.3.1.11" evidence="10"/>
<dbReference type="InterPro" id="IPR008146">
    <property type="entry name" value="Gln_synth_cat_dom"/>
</dbReference>
<dbReference type="EMBL" id="FWPT01000016">
    <property type="protein sequence ID" value="SMA50804.1"/>
    <property type="molecule type" value="Genomic_DNA"/>
</dbReference>
<dbReference type="RefSeq" id="WP_087113240.1">
    <property type="nucleotide sequence ID" value="NZ_CBCSCN010000018.1"/>
</dbReference>
<dbReference type="InterPro" id="IPR027303">
    <property type="entry name" value="Gln_synth_gly_rich_site"/>
</dbReference>
<evidence type="ECO:0000256" key="2">
    <source>
        <dbReference type="ARBA" id="ARBA00022598"/>
    </source>
</evidence>
<evidence type="ECO:0000256" key="4">
    <source>
        <dbReference type="ARBA" id="ARBA00022840"/>
    </source>
</evidence>
<feature type="domain" description="GS beta-grasp" evidence="8">
    <location>
        <begin position="28"/>
        <end position="125"/>
    </location>
</feature>
<dbReference type="PROSITE" id="PS00181">
    <property type="entry name" value="GLNA_ATP"/>
    <property type="match status" value="1"/>
</dbReference>
<dbReference type="Gene3D" id="3.30.590.10">
    <property type="entry name" value="Glutamine synthetase/guanido kinase, catalytic domain"/>
    <property type="match status" value="1"/>
</dbReference>
<dbReference type="SUPFAM" id="SSF54368">
    <property type="entry name" value="Glutamine synthetase, N-terminal domain"/>
    <property type="match status" value="1"/>
</dbReference>
<keyword evidence="11" id="KW-1185">Reference proteome</keyword>
<dbReference type="Proteomes" id="UP000196573">
    <property type="component" value="Unassembled WGS sequence"/>
</dbReference>
<organism evidence="10 11">
    <name type="scientific">Parendozoicomonas haliclonae</name>
    <dbReference type="NCBI Taxonomy" id="1960125"/>
    <lineage>
        <taxon>Bacteria</taxon>
        <taxon>Pseudomonadati</taxon>
        <taxon>Pseudomonadota</taxon>
        <taxon>Gammaproteobacteria</taxon>
        <taxon>Oceanospirillales</taxon>
        <taxon>Endozoicomonadaceae</taxon>
        <taxon>Parendozoicomonas</taxon>
    </lineage>
</organism>
<reference evidence="10 11" key="1">
    <citation type="submission" date="2017-03" db="EMBL/GenBank/DDBJ databases">
        <authorList>
            <person name="Afonso C.L."/>
            <person name="Miller P.J."/>
            <person name="Scott M.A."/>
            <person name="Spackman E."/>
            <person name="Goraichik I."/>
            <person name="Dimitrov K.M."/>
            <person name="Suarez D.L."/>
            <person name="Swayne D.E."/>
        </authorList>
    </citation>
    <scope>NUCLEOTIDE SEQUENCE [LARGE SCALE GENOMIC DNA]</scope>
    <source>
        <strain evidence="10">SB41UT1</strain>
    </source>
</reference>
<dbReference type="PROSITE" id="PS51986">
    <property type="entry name" value="GS_BETA_GRASP"/>
    <property type="match status" value="1"/>
</dbReference>
<keyword evidence="5" id="KW-0460">Magnesium</keyword>
<evidence type="ECO:0000313" key="11">
    <source>
        <dbReference type="Proteomes" id="UP000196573"/>
    </source>
</evidence>
<keyword evidence="2 10" id="KW-0436">Ligase</keyword>
<evidence type="ECO:0000256" key="7">
    <source>
        <dbReference type="RuleBase" id="RU000384"/>
    </source>
</evidence>
<dbReference type="GO" id="GO:0034024">
    <property type="term" value="F:glutamate-putrescine ligase activity"/>
    <property type="evidence" value="ECO:0007669"/>
    <property type="project" value="UniProtKB-EC"/>
</dbReference>
<dbReference type="InterPro" id="IPR036651">
    <property type="entry name" value="Gln_synt_N_sf"/>
</dbReference>
<evidence type="ECO:0000259" key="9">
    <source>
        <dbReference type="PROSITE" id="PS51987"/>
    </source>
</evidence>
<protein>
    <submittedName>
        <fullName evidence="10">Gamma-glutamylputrescine synthetase PuuA</fullName>
        <ecNumber evidence="10">6.3.1.11</ecNumber>
    </submittedName>
</protein>
<dbReference type="OrthoDB" id="9789509at2"/>
<accession>A0A1X7AR65</accession>
<evidence type="ECO:0000256" key="5">
    <source>
        <dbReference type="ARBA" id="ARBA00022842"/>
    </source>
</evidence>
<dbReference type="PANTHER" id="PTHR43785">
    <property type="entry name" value="GAMMA-GLUTAMYLPUTRESCINE SYNTHETASE"/>
    <property type="match status" value="1"/>
</dbReference>
<evidence type="ECO:0000259" key="8">
    <source>
        <dbReference type="PROSITE" id="PS51986"/>
    </source>
</evidence>
<dbReference type="SMART" id="SM01230">
    <property type="entry name" value="Gln-synt_C"/>
    <property type="match status" value="1"/>
</dbReference>
<comment type="similarity">
    <text evidence="6 7">Belongs to the glutamine synthetase family.</text>
</comment>
<dbReference type="SUPFAM" id="SSF55931">
    <property type="entry name" value="Glutamine synthetase/guanido kinase"/>
    <property type="match status" value="1"/>
</dbReference>
<dbReference type="Pfam" id="PF00120">
    <property type="entry name" value="Gln-synt_C"/>
    <property type="match status" value="1"/>
</dbReference>
<evidence type="ECO:0000313" key="10">
    <source>
        <dbReference type="EMBL" id="SMA50804.1"/>
    </source>
</evidence>
<dbReference type="GO" id="GO:0006542">
    <property type="term" value="P:glutamine biosynthetic process"/>
    <property type="evidence" value="ECO:0007669"/>
    <property type="project" value="InterPro"/>
</dbReference>
<dbReference type="InterPro" id="IPR008147">
    <property type="entry name" value="Gln_synt_N"/>
</dbReference>
<keyword evidence="4" id="KW-0067">ATP-binding</keyword>
<gene>
    <name evidence="10" type="primary">puuA_3</name>
    <name evidence="10" type="ORF">EHSB41UT_04621</name>
</gene>